<name>A0A1G4K8G0_9SACH</name>
<dbReference type="EMBL" id="LT598452">
    <property type="protein sequence ID" value="SCV00313.1"/>
    <property type="molecule type" value="Genomic_DNA"/>
</dbReference>
<dbReference type="Pfam" id="PF25880">
    <property type="entry name" value="WHD_CHMP7_1st"/>
    <property type="match status" value="1"/>
</dbReference>
<gene>
    <name evidence="3" type="ORF">LANO_0F06238G</name>
</gene>
<dbReference type="AlphaFoldDB" id="A0A1G4K8G0"/>
<dbReference type="InterPro" id="IPR005024">
    <property type="entry name" value="Snf7_fam"/>
</dbReference>
<dbReference type="GO" id="GO:0007034">
    <property type="term" value="P:vacuolar transport"/>
    <property type="evidence" value="ECO:0007669"/>
    <property type="project" value="InterPro"/>
</dbReference>
<dbReference type="OrthoDB" id="10250120at2759"/>
<proteinExistence type="predicted"/>
<dbReference type="Pfam" id="PF03357">
    <property type="entry name" value="Snf7"/>
    <property type="match status" value="1"/>
</dbReference>
<sequence>MENKLLPRSRLDSLYSDFRRLKDLNPEGYDANIRSWKQFLLNENLYERVLLRCGSELLKELTDSQVGQPKSLDVALDALIAEGSLTSIEDFKRHKRNFILNALSRTLNNSLFRFDSSRTRISKGQEYLRDHSYVVVPTVERKYTLLEKAIKNSVCKKAVRYSDLIFTKREFCRVIGMEHQLSNWEEYDVMMTYMEHHKGLISTDLNTVKVCSKDVATLVSKFGPCTITGDDRNIASVKEGSSRLRNQISNLEHRLDDSKQLLVKSIQQKKTKDIQKIHLRTQKLLEKNLSLACKNTQNLEQVLNNIELAIDNVHLKDTFVQSQELMSSVSAQLGDIDDIEKLVDEINANRLKNEMVGDVLGSQLGDLADSDLDEELQKIGLELNNDETVLKKLSELQINSGARDKTEPSEDKQHAELAKDSPKKQPILSSV</sequence>
<feature type="region of interest" description="Disordered" evidence="2">
    <location>
        <begin position="397"/>
        <end position="431"/>
    </location>
</feature>
<evidence type="ECO:0000313" key="3">
    <source>
        <dbReference type="EMBL" id="SCV00313.1"/>
    </source>
</evidence>
<keyword evidence="1" id="KW-0175">Coiled coil</keyword>
<accession>A0A1G4K8G0</accession>
<evidence type="ECO:0000256" key="1">
    <source>
        <dbReference type="SAM" id="Coils"/>
    </source>
</evidence>
<keyword evidence="4" id="KW-1185">Reference proteome</keyword>
<reference evidence="4" key="1">
    <citation type="submission" date="2016-03" db="EMBL/GenBank/DDBJ databases">
        <authorList>
            <person name="Devillers Hugo."/>
        </authorList>
    </citation>
    <scope>NUCLEOTIDE SEQUENCE [LARGE SCALE GENOMIC DNA]</scope>
</reference>
<feature type="coiled-coil region" evidence="1">
    <location>
        <begin position="234"/>
        <end position="261"/>
    </location>
</feature>
<protein>
    <submittedName>
        <fullName evidence="3">LANO_0F06238g1_1</fullName>
    </submittedName>
</protein>
<organism evidence="3 4">
    <name type="scientific">Lachancea nothofagi CBS 11611</name>
    <dbReference type="NCBI Taxonomy" id="1266666"/>
    <lineage>
        <taxon>Eukaryota</taxon>
        <taxon>Fungi</taxon>
        <taxon>Dikarya</taxon>
        <taxon>Ascomycota</taxon>
        <taxon>Saccharomycotina</taxon>
        <taxon>Saccharomycetes</taxon>
        <taxon>Saccharomycetales</taxon>
        <taxon>Saccharomycetaceae</taxon>
        <taxon>Lachancea</taxon>
    </lineage>
</organism>
<dbReference type="Proteomes" id="UP000189911">
    <property type="component" value="Chromosome F"/>
</dbReference>
<feature type="compositionally biased region" description="Basic and acidic residues" evidence="2">
    <location>
        <begin position="402"/>
        <end position="423"/>
    </location>
</feature>
<evidence type="ECO:0000313" key="4">
    <source>
        <dbReference type="Proteomes" id="UP000189911"/>
    </source>
</evidence>
<evidence type="ECO:0000256" key="2">
    <source>
        <dbReference type="SAM" id="MobiDB-lite"/>
    </source>
</evidence>